<accession>A0A813LW93</accession>
<protein>
    <submittedName>
        <fullName evidence="1">Uncharacterized protein</fullName>
    </submittedName>
</protein>
<reference evidence="1" key="1">
    <citation type="submission" date="2021-02" db="EMBL/GenBank/DDBJ databases">
        <authorList>
            <person name="Nowell W R."/>
        </authorList>
    </citation>
    <scope>NUCLEOTIDE SEQUENCE</scope>
    <source>
        <strain evidence="1">Ploen Becks lab</strain>
    </source>
</reference>
<proteinExistence type="predicted"/>
<gene>
    <name evidence="1" type="ORF">OXX778_LOCUS357</name>
</gene>
<sequence>MITKKLISQTVPTVYNDKNEFNNSSENFSITSTLNSFSPSNIHKQTSRADLKSINYFGSKSSLNLGKNLNQTNSTKIKPIKNYNFNSNSYNYYNTSFSNENLDKFKTNSTYDFNQDSFILPNNSKQPQQSFQKYAIERHISHFKPQNLDSKLIVTKMLNGNIEESLKDHSIINAKDLNSTSKHFKNDPMENNKNVNSFILLPCILSRVYSFLFFNISCSKHNIIKIFNI</sequence>
<comment type="caution">
    <text evidence="1">The sequence shown here is derived from an EMBL/GenBank/DDBJ whole genome shotgun (WGS) entry which is preliminary data.</text>
</comment>
<dbReference type="Proteomes" id="UP000663879">
    <property type="component" value="Unassembled WGS sequence"/>
</dbReference>
<dbReference type="OrthoDB" id="10522462at2759"/>
<evidence type="ECO:0000313" key="1">
    <source>
        <dbReference type="EMBL" id="CAF0706398.1"/>
    </source>
</evidence>
<organism evidence="1 2">
    <name type="scientific">Brachionus calyciflorus</name>
    <dbReference type="NCBI Taxonomy" id="104777"/>
    <lineage>
        <taxon>Eukaryota</taxon>
        <taxon>Metazoa</taxon>
        <taxon>Spiralia</taxon>
        <taxon>Gnathifera</taxon>
        <taxon>Rotifera</taxon>
        <taxon>Eurotatoria</taxon>
        <taxon>Monogononta</taxon>
        <taxon>Pseudotrocha</taxon>
        <taxon>Ploima</taxon>
        <taxon>Brachionidae</taxon>
        <taxon>Brachionus</taxon>
    </lineage>
</organism>
<keyword evidence="2" id="KW-1185">Reference proteome</keyword>
<evidence type="ECO:0000313" key="2">
    <source>
        <dbReference type="Proteomes" id="UP000663879"/>
    </source>
</evidence>
<dbReference type="AlphaFoldDB" id="A0A813LW93"/>
<dbReference type="EMBL" id="CAJNOC010000017">
    <property type="protein sequence ID" value="CAF0706398.1"/>
    <property type="molecule type" value="Genomic_DNA"/>
</dbReference>
<name>A0A813LW93_9BILA</name>